<evidence type="ECO:0000259" key="8">
    <source>
        <dbReference type="SMART" id="SM00479"/>
    </source>
</evidence>
<feature type="region of interest" description="Disordered" evidence="7">
    <location>
        <begin position="524"/>
        <end position="551"/>
    </location>
</feature>
<dbReference type="InterPro" id="IPR047021">
    <property type="entry name" value="REXO1/3/4-like"/>
</dbReference>
<dbReference type="InterPro" id="IPR034922">
    <property type="entry name" value="REX1-like_exo"/>
</dbReference>
<comment type="similarity">
    <text evidence="2">Belongs to the REXO1/REXO3 family.</text>
</comment>
<dbReference type="GO" id="GO:0005634">
    <property type="term" value="C:nucleus"/>
    <property type="evidence" value="ECO:0007669"/>
    <property type="project" value="UniProtKB-SubCell"/>
</dbReference>
<keyword evidence="3" id="KW-0540">Nuclease</keyword>
<dbReference type="GO" id="GO:0004527">
    <property type="term" value="F:exonuclease activity"/>
    <property type="evidence" value="ECO:0007669"/>
    <property type="project" value="UniProtKB-KW"/>
</dbReference>
<organism evidence="9 10">
    <name type="scientific">Triparma laevis f. longispina</name>
    <dbReference type="NCBI Taxonomy" id="1714387"/>
    <lineage>
        <taxon>Eukaryota</taxon>
        <taxon>Sar</taxon>
        <taxon>Stramenopiles</taxon>
        <taxon>Ochrophyta</taxon>
        <taxon>Bolidophyceae</taxon>
        <taxon>Parmales</taxon>
        <taxon>Triparmaceae</taxon>
        <taxon>Triparma</taxon>
    </lineage>
</organism>
<dbReference type="PANTHER" id="PTHR12801">
    <property type="entry name" value="RNA EXONUCLEASE REXO1 / RECO3 FAMILY MEMBER-RELATED"/>
    <property type="match status" value="1"/>
</dbReference>
<name>A0A9W7L020_9STRA</name>
<dbReference type="GO" id="GO:0010629">
    <property type="term" value="P:negative regulation of gene expression"/>
    <property type="evidence" value="ECO:0007669"/>
    <property type="project" value="UniProtKB-ARBA"/>
</dbReference>
<evidence type="ECO:0000256" key="5">
    <source>
        <dbReference type="ARBA" id="ARBA00022839"/>
    </source>
</evidence>
<evidence type="ECO:0000256" key="2">
    <source>
        <dbReference type="ARBA" id="ARBA00006357"/>
    </source>
</evidence>
<keyword evidence="10" id="KW-1185">Reference proteome</keyword>
<keyword evidence="4" id="KW-0378">Hydrolase</keyword>
<feature type="compositionally biased region" description="Low complexity" evidence="7">
    <location>
        <begin position="26"/>
        <end position="46"/>
    </location>
</feature>
<evidence type="ECO:0000256" key="1">
    <source>
        <dbReference type="ARBA" id="ARBA00004123"/>
    </source>
</evidence>
<dbReference type="EMBL" id="BRXW01000293">
    <property type="protein sequence ID" value="GMI17480.1"/>
    <property type="molecule type" value="Genomic_DNA"/>
</dbReference>
<dbReference type="Gene3D" id="3.30.420.10">
    <property type="entry name" value="Ribonuclease H-like superfamily/Ribonuclease H"/>
    <property type="match status" value="1"/>
</dbReference>
<gene>
    <name evidence="9" type="ORF">TrLO_g6021</name>
</gene>
<feature type="region of interest" description="Disordered" evidence="7">
    <location>
        <begin position="213"/>
        <end position="232"/>
    </location>
</feature>
<feature type="region of interest" description="Disordered" evidence="7">
    <location>
        <begin position="1"/>
        <end position="48"/>
    </location>
</feature>
<dbReference type="InterPro" id="IPR013520">
    <property type="entry name" value="Ribonucl_H"/>
</dbReference>
<protein>
    <recommendedName>
        <fullName evidence="8">Exonuclease domain-containing protein</fullName>
    </recommendedName>
</protein>
<reference evidence="10" key="1">
    <citation type="journal article" date="2023" name="Commun. Biol.">
        <title>Genome analysis of Parmales, the sister group of diatoms, reveals the evolutionary specialization of diatoms from phago-mixotrophs to photoautotrophs.</title>
        <authorList>
            <person name="Ban H."/>
            <person name="Sato S."/>
            <person name="Yoshikawa S."/>
            <person name="Yamada K."/>
            <person name="Nakamura Y."/>
            <person name="Ichinomiya M."/>
            <person name="Sato N."/>
            <person name="Blanc-Mathieu R."/>
            <person name="Endo H."/>
            <person name="Kuwata A."/>
            <person name="Ogata H."/>
        </authorList>
    </citation>
    <scope>NUCLEOTIDE SEQUENCE [LARGE SCALE GENOMIC DNA]</scope>
    <source>
        <strain evidence="10">NIES 3700</strain>
    </source>
</reference>
<dbReference type="OrthoDB" id="206335at2759"/>
<dbReference type="SMART" id="SM00479">
    <property type="entry name" value="EXOIII"/>
    <property type="match status" value="1"/>
</dbReference>
<accession>A0A9W7L020</accession>
<dbReference type="CDD" id="cd06145">
    <property type="entry name" value="REX1_like"/>
    <property type="match status" value="1"/>
</dbReference>
<evidence type="ECO:0000256" key="6">
    <source>
        <dbReference type="ARBA" id="ARBA00023242"/>
    </source>
</evidence>
<dbReference type="PANTHER" id="PTHR12801:SF115">
    <property type="entry name" value="FI18136P1-RELATED"/>
    <property type="match status" value="1"/>
</dbReference>
<feature type="domain" description="Exonuclease" evidence="8">
    <location>
        <begin position="240"/>
        <end position="397"/>
    </location>
</feature>
<comment type="caution">
    <text evidence="9">The sequence shown here is derived from an EMBL/GenBank/DDBJ whole genome shotgun (WGS) entry which is preliminary data.</text>
</comment>
<dbReference type="FunFam" id="3.30.420.10:FF:000031">
    <property type="entry name" value="RNA exonuclease 1"/>
    <property type="match status" value="1"/>
</dbReference>
<proteinExistence type="inferred from homology"/>
<dbReference type="SUPFAM" id="SSF53098">
    <property type="entry name" value="Ribonuclease H-like"/>
    <property type="match status" value="1"/>
</dbReference>
<feature type="region of interest" description="Disordered" evidence="7">
    <location>
        <begin position="485"/>
        <end position="508"/>
    </location>
</feature>
<evidence type="ECO:0000256" key="3">
    <source>
        <dbReference type="ARBA" id="ARBA00022722"/>
    </source>
</evidence>
<evidence type="ECO:0000313" key="10">
    <source>
        <dbReference type="Proteomes" id="UP001165122"/>
    </source>
</evidence>
<keyword evidence="6" id="KW-0539">Nucleus</keyword>
<dbReference type="Proteomes" id="UP001165122">
    <property type="component" value="Unassembled WGS sequence"/>
</dbReference>
<evidence type="ECO:0000313" key="9">
    <source>
        <dbReference type="EMBL" id="GMI17480.1"/>
    </source>
</evidence>
<keyword evidence="5" id="KW-0269">Exonuclease</keyword>
<dbReference type="AlphaFoldDB" id="A0A9W7L020"/>
<comment type="subcellular location">
    <subcellularLocation>
        <location evidence="1">Nucleus</location>
    </subcellularLocation>
</comment>
<dbReference type="InterPro" id="IPR036397">
    <property type="entry name" value="RNaseH_sf"/>
</dbReference>
<evidence type="ECO:0000256" key="4">
    <source>
        <dbReference type="ARBA" id="ARBA00022801"/>
    </source>
</evidence>
<evidence type="ECO:0000256" key="7">
    <source>
        <dbReference type="SAM" id="MobiDB-lite"/>
    </source>
</evidence>
<dbReference type="GO" id="GO:0003676">
    <property type="term" value="F:nucleic acid binding"/>
    <property type="evidence" value="ECO:0007669"/>
    <property type="project" value="InterPro"/>
</dbReference>
<sequence>MDSATTYDDLGEPIDQMADLADSEPKSSPSPSSSSFDGDGSAPPSGKKLKKLLKSLNNSMGLTTQAAYERLVLHPDHAHTPVLVTPSLDISSSQAKNKSAKEKLSSRALRPLVKSLPSQSLPPNPFFSVRNIGGLKQTNLIFLDTPSHLPSPVEADSSFNESYDSISYRIKHDGVDVKMTALKSRPEFSVDGDNSKINFGELVLSEDELNDNLYPSKGTHPSYRTFGEGESGSNKNALPKIYAIDCEMVQTTEGSELARCTITELGGKTIYDRYVKPSNVITDYLTLYSGISEKTWTSQEYTTLEEFQSEVYKIVNSEDVVVGHSLENDLHAMKIVHLNCIDTAVLFKDNDDGRKHSLKYLIKGFFGRDIQRAEHDSGEDARAAMDLAILKARYGKKVGMKGGRMCTEMEDWVFDRDEMIGCWGGEMSRFLKGSVWSSGVSGRERVTVGGGDWSHVTAFLKKKTTHRSLTIIITDRSKKYREMTEGRNVRRRGAGVSPWKEEDEQEWKREKERARMGEVYFVARKAKGGGGGKGKGEDGVNKPAQKKQKRT</sequence>
<dbReference type="InterPro" id="IPR012337">
    <property type="entry name" value="RNaseH-like_sf"/>
</dbReference>